<dbReference type="SUPFAM" id="SSF46785">
    <property type="entry name" value="Winged helix' DNA-binding domain"/>
    <property type="match status" value="1"/>
</dbReference>
<keyword evidence="2" id="KW-0805">Transcription regulation</keyword>
<dbReference type="RefSeq" id="WP_201688792.1">
    <property type="nucleotide sequence ID" value="NZ_JAEQND010000004.1"/>
</dbReference>
<protein>
    <submittedName>
        <fullName evidence="6">LysR family transcriptional regulator</fullName>
    </submittedName>
</protein>
<comment type="similarity">
    <text evidence="1">Belongs to the LysR transcriptional regulatory family.</text>
</comment>
<evidence type="ECO:0000256" key="1">
    <source>
        <dbReference type="ARBA" id="ARBA00009437"/>
    </source>
</evidence>
<evidence type="ECO:0000256" key="2">
    <source>
        <dbReference type="ARBA" id="ARBA00023015"/>
    </source>
</evidence>
<dbReference type="InterPro" id="IPR036390">
    <property type="entry name" value="WH_DNA-bd_sf"/>
</dbReference>
<proteinExistence type="inferred from homology"/>
<evidence type="ECO:0000256" key="4">
    <source>
        <dbReference type="ARBA" id="ARBA00023163"/>
    </source>
</evidence>
<dbReference type="InterPro" id="IPR036388">
    <property type="entry name" value="WH-like_DNA-bd_sf"/>
</dbReference>
<accession>A0ABS1JM57</accession>
<dbReference type="SUPFAM" id="SSF53850">
    <property type="entry name" value="Periplasmic binding protein-like II"/>
    <property type="match status" value="1"/>
</dbReference>
<dbReference type="PANTHER" id="PTHR30419">
    <property type="entry name" value="HTH-TYPE TRANSCRIPTIONAL REGULATOR YBHD"/>
    <property type="match status" value="1"/>
</dbReference>
<comment type="caution">
    <text evidence="6">The sequence shown here is derived from an EMBL/GenBank/DDBJ whole genome shotgun (WGS) entry which is preliminary data.</text>
</comment>
<dbReference type="EMBL" id="JAEQND010000004">
    <property type="protein sequence ID" value="MBL0425322.1"/>
    <property type="molecule type" value="Genomic_DNA"/>
</dbReference>
<feature type="domain" description="HTH lysR-type" evidence="5">
    <location>
        <begin position="7"/>
        <end position="64"/>
    </location>
</feature>
<keyword evidence="3" id="KW-0238">DNA-binding</keyword>
<dbReference type="InterPro" id="IPR000847">
    <property type="entry name" value="LysR_HTH_N"/>
</dbReference>
<gene>
    <name evidence="6" type="ORF">JI746_09385</name>
</gene>
<dbReference type="Pfam" id="PF00126">
    <property type="entry name" value="HTH_1"/>
    <property type="match status" value="1"/>
</dbReference>
<dbReference type="Pfam" id="PF03466">
    <property type="entry name" value="LysR_substrate"/>
    <property type="match status" value="1"/>
</dbReference>
<dbReference type="Proteomes" id="UP000622707">
    <property type="component" value="Unassembled WGS sequence"/>
</dbReference>
<name>A0ABS1JM57_9BURK</name>
<evidence type="ECO:0000313" key="7">
    <source>
        <dbReference type="Proteomes" id="UP000622707"/>
    </source>
</evidence>
<reference evidence="6 7" key="1">
    <citation type="journal article" date="2017" name="Int. J. Syst. Evol. Microbiol.">
        <title>Ramlibacter alkalitolerans sp. nov., alkali-tolerant bacterium isolated from soil of ginseng.</title>
        <authorList>
            <person name="Lee D.H."/>
            <person name="Cha C.J."/>
        </authorList>
    </citation>
    <scope>NUCLEOTIDE SEQUENCE [LARGE SCALE GENOMIC DNA]</scope>
    <source>
        <strain evidence="6 7">KACC 19305</strain>
    </source>
</reference>
<evidence type="ECO:0000256" key="3">
    <source>
        <dbReference type="ARBA" id="ARBA00023125"/>
    </source>
</evidence>
<dbReference type="PANTHER" id="PTHR30419:SF2">
    <property type="entry name" value="LYSR FAMILY TRANSCRIPTIONAL REGULATOR"/>
    <property type="match status" value="1"/>
</dbReference>
<sequence>MINLSRFDLVSLRLFVAVVDAGSLTAGAERFGTSLAAASKRIAELEQHCGVALLQRTQRGVTATSDGQTLHRHAIEVIARLEQLAQAVDDFQSGASGHLRLCANPSAVGGFLPRVLAGYAQRYPRVTIDLEDALSEDGIRAVQKGLMELAVIGDNVPCEGLETVVCNVDRLVLLVPEGHGLAGAAQVGVEKAFDHDLVTLARSASLTRKVMAAADAVQRTPRIRVQVRSFDGMCRMVAAGLGLAILPQAAAAVYADALGLVQVRLEGVATERVLLLAMRRRSELSAAASALVEMIEGEAAAGIVPPTMHQSE</sequence>
<evidence type="ECO:0000313" key="6">
    <source>
        <dbReference type="EMBL" id="MBL0425322.1"/>
    </source>
</evidence>
<keyword evidence="4" id="KW-0804">Transcription</keyword>
<dbReference type="Gene3D" id="1.10.10.10">
    <property type="entry name" value="Winged helix-like DNA-binding domain superfamily/Winged helix DNA-binding domain"/>
    <property type="match status" value="1"/>
</dbReference>
<dbReference type="InterPro" id="IPR050950">
    <property type="entry name" value="HTH-type_LysR_regulators"/>
</dbReference>
<evidence type="ECO:0000259" key="5">
    <source>
        <dbReference type="PROSITE" id="PS50931"/>
    </source>
</evidence>
<organism evidence="6 7">
    <name type="scientific">Ramlibacter alkalitolerans</name>
    <dbReference type="NCBI Taxonomy" id="2039631"/>
    <lineage>
        <taxon>Bacteria</taxon>
        <taxon>Pseudomonadati</taxon>
        <taxon>Pseudomonadota</taxon>
        <taxon>Betaproteobacteria</taxon>
        <taxon>Burkholderiales</taxon>
        <taxon>Comamonadaceae</taxon>
        <taxon>Ramlibacter</taxon>
    </lineage>
</organism>
<keyword evidence="7" id="KW-1185">Reference proteome</keyword>
<dbReference type="Gene3D" id="3.40.190.290">
    <property type="match status" value="1"/>
</dbReference>
<dbReference type="PROSITE" id="PS50931">
    <property type="entry name" value="HTH_LYSR"/>
    <property type="match status" value="1"/>
</dbReference>
<dbReference type="InterPro" id="IPR005119">
    <property type="entry name" value="LysR_subst-bd"/>
</dbReference>